<reference evidence="16" key="1">
    <citation type="submission" date="2015-06" db="EMBL/GenBank/DDBJ databases">
        <title>Expansion of signal transduction pathways in fungi by whole-genome duplication.</title>
        <authorList>
            <consortium name="DOE Joint Genome Institute"/>
            <person name="Corrochano L.M."/>
            <person name="Kuo A."/>
            <person name="Marcet-Houben M."/>
            <person name="Polaino S."/>
            <person name="Salamov A."/>
            <person name="Villalobos J.M."/>
            <person name="Alvarez M.I."/>
            <person name="Avalos J."/>
            <person name="Benito E.P."/>
            <person name="Benoit I."/>
            <person name="Burger G."/>
            <person name="Camino L.P."/>
            <person name="Canovas D."/>
            <person name="Cerda-Olmedo E."/>
            <person name="Cheng J.-F."/>
            <person name="Dominguez A."/>
            <person name="Elias M."/>
            <person name="Eslava A.P."/>
            <person name="Glaser F."/>
            <person name="Grimwood J."/>
            <person name="Gutierrez G."/>
            <person name="Heitman J."/>
            <person name="Henrissat B."/>
            <person name="Iturriaga E.A."/>
            <person name="Lang B.F."/>
            <person name="Lavin J.L."/>
            <person name="Lee S."/>
            <person name="Li W."/>
            <person name="Lindquist E."/>
            <person name="Lopez-Garcia S."/>
            <person name="Luque E.M."/>
            <person name="Marcos A.T."/>
            <person name="Martin J."/>
            <person name="McCluskey K."/>
            <person name="Medina H.R."/>
            <person name="Miralles-Duran A."/>
            <person name="Miyazaki A."/>
            <person name="Munoz-Torres E."/>
            <person name="Oguiza J.A."/>
            <person name="Ohm R."/>
            <person name="Olmedo M."/>
            <person name="Orejas M."/>
            <person name="Ortiz-Castellanos L."/>
            <person name="Pisabarro A.G."/>
            <person name="Rodriguez-Romero J."/>
            <person name="Ruiz-Herrera J."/>
            <person name="Ruiz-Vazquez R."/>
            <person name="Sanz C."/>
            <person name="Schackwitz W."/>
            <person name="Schmutz J."/>
            <person name="Shahriari M."/>
            <person name="Shelest E."/>
            <person name="Silva-Franco F."/>
            <person name="Soanes D."/>
            <person name="Syed K."/>
            <person name="Tagua V.G."/>
            <person name="Talbot N.J."/>
            <person name="Thon M."/>
            <person name="De vries R.P."/>
            <person name="Wiebenga A."/>
            <person name="Yadav J.S."/>
            <person name="Braun E.L."/>
            <person name="Baker S."/>
            <person name="Garre V."/>
            <person name="Horwitz B."/>
            <person name="Torres-Martinez S."/>
            <person name="Idnurm A."/>
            <person name="Herrera-Estrella A."/>
            <person name="Gabaldon T."/>
            <person name="Grigoriev I.V."/>
        </authorList>
    </citation>
    <scope>NUCLEOTIDE SEQUENCE [LARGE SCALE GENOMIC DNA]</scope>
    <source>
        <strain evidence="16">NRRL 1555(-)</strain>
    </source>
</reference>
<dbReference type="InterPro" id="IPR004365">
    <property type="entry name" value="NA-bd_OB_tRNA"/>
</dbReference>
<dbReference type="FunFam" id="2.40.50.140:FF:000064">
    <property type="entry name" value="Replication protein A subunit"/>
    <property type="match status" value="1"/>
</dbReference>
<dbReference type="GO" id="GO:0008270">
    <property type="term" value="F:zinc ion binding"/>
    <property type="evidence" value="ECO:0007669"/>
    <property type="project" value="UniProtKB-KW"/>
</dbReference>
<feature type="domain" description="Replication factor A C-terminal" evidence="13">
    <location>
        <begin position="450"/>
        <end position="592"/>
    </location>
</feature>
<dbReference type="GO" id="GO:0003677">
    <property type="term" value="F:DNA binding"/>
    <property type="evidence" value="ECO:0007669"/>
    <property type="project" value="UniProtKB-KW"/>
</dbReference>
<evidence type="ECO:0000256" key="2">
    <source>
        <dbReference type="ARBA" id="ARBA00005690"/>
    </source>
</evidence>
<dbReference type="PANTHER" id="PTHR47165">
    <property type="entry name" value="OS03G0429900 PROTEIN"/>
    <property type="match status" value="1"/>
</dbReference>
<dbReference type="FunFam" id="2.40.50.140:FF:000090">
    <property type="entry name" value="Replication protein A subunit"/>
    <property type="match status" value="1"/>
</dbReference>
<dbReference type="FunFam" id="2.40.50.140:FF:000041">
    <property type="entry name" value="Replication protein A subunit"/>
    <property type="match status" value="1"/>
</dbReference>
<dbReference type="CDD" id="cd04475">
    <property type="entry name" value="RPA1_DBD_B"/>
    <property type="match status" value="1"/>
</dbReference>
<name>A0A167L178_PHYB8</name>
<keyword evidence="3 9" id="KW-0235">DNA replication</keyword>
<comment type="function">
    <text evidence="9">As part of the replication protein A (RPA/RP-A), a single-stranded DNA-binding heterotrimeric complex, may play an essential role in DNA replication, recombination and repair. Binds and stabilizes single-stranded DNA intermediates, preventing complementary DNA reannealing and recruiting different proteins involved in DNA metabolism.</text>
</comment>
<dbReference type="CDD" id="cd04476">
    <property type="entry name" value="RPA1_DBD_C"/>
    <property type="match status" value="1"/>
</dbReference>
<dbReference type="InterPro" id="IPR012340">
    <property type="entry name" value="NA-bd_OB-fold"/>
</dbReference>
<evidence type="ECO:0000256" key="6">
    <source>
        <dbReference type="ARBA" id="ARBA00022833"/>
    </source>
</evidence>
<evidence type="ECO:0000313" key="16">
    <source>
        <dbReference type="Proteomes" id="UP000077315"/>
    </source>
</evidence>
<dbReference type="VEuPathDB" id="FungiDB:PHYBLDRAFT_31841"/>
<dbReference type="InterPro" id="IPR004591">
    <property type="entry name" value="Rfa1"/>
</dbReference>
<keyword evidence="16" id="KW-1185">Reference proteome</keyword>
<evidence type="ECO:0000256" key="5">
    <source>
        <dbReference type="ARBA" id="ARBA00022771"/>
    </source>
</evidence>
<dbReference type="GO" id="GO:0006260">
    <property type="term" value="P:DNA replication"/>
    <property type="evidence" value="ECO:0007669"/>
    <property type="project" value="UniProtKB-KW"/>
</dbReference>
<dbReference type="InterPro" id="IPR013955">
    <property type="entry name" value="Rep_factor-A_C"/>
</dbReference>
<proteinExistence type="inferred from homology"/>
<dbReference type="RefSeq" id="XP_018287397.1">
    <property type="nucleotide sequence ID" value="XM_018439985.1"/>
</dbReference>
<dbReference type="Pfam" id="PF16900">
    <property type="entry name" value="REPA_OB_2"/>
    <property type="match status" value="1"/>
</dbReference>
<dbReference type="STRING" id="763407.A0A167L178"/>
<comment type="subcellular location">
    <subcellularLocation>
        <location evidence="1 9">Nucleus</location>
    </subcellularLocation>
</comment>
<feature type="domain" description="OB" evidence="11">
    <location>
        <begin position="184"/>
        <end position="266"/>
    </location>
</feature>
<feature type="domain" description="Replication protein A OB" evidence="14">
    <location>
        <begin position="292"/>
        <end position="389"/>
    </location>
</feature>
<dbReference type="GO" id="GO:0000781">
    <property type="term" value="C:chromosome, telomeric region"/>
    <property type="evidence" value="ECO:0007669"/>
    <property type="project" value="UniProtKB-ARBA"/>
</dbReference>
<dbReference type="GO" id="GO:0005662">
    <property type="term" value="C:DNA replication factor A complex"/>
    <property type="evidence" value="ECO:0007669"/>
    <property type="project" value="UniProtKB-ARBA"/>
</dbReference>
<evidence type="ECO:0000256" key="7">
    <source>
        <dbReference type="ARBA" id="ARBA00023125"/>
    </source>
</evidence>
<dbReference type="Pfam" id="PF08646">
    <property type="entry name" value="Rep_fac-A_C"/>
    <property type="match status" value="1"/>
</dbReference>
<evidence type="ECO:0000256" key="10">
    <source>
        <dbReference type="SAM" id="MobiDB-lite"/>
    </source>
</evidence>
<dbReference type="OrthoDB" id="1751331at2759"/>
<dbReference type="SUPFAM" id="SSF50249">
    <property type="entry name" value="Nucleic acid-binding proteins"/>
    <property type="match status" value="4"/>
</dbReference>
<evidence type="ECO:0000256" key="1">
    <source>
        <dbReference type="ARBA" id="ARBA00004123"/>
    </source>
</evidence>
<dbReference type="InterPro" id="IPR007199">
    <property type="entry name" value="Rep_factor-A_N"/>
</dbReference>
<evidence type="ECO:0000259" key="13">
    <source>
        <dbReference type="Pfam" id="PF08646"/>
    </source>
</evidence>
<accession>A0A167L178</accession>
<dbReference type="GO" id="GO:0006310">
    <property type="term" value="P:DNA recombination"/>
    <property type="evidence" value="ECO:0007669"/>
    <property type="project" value="InterPro"/>
</dbReference>
<dbReference type="FunCoup" id="A0A167L178">
    <property type="interactions" value="815"/>
</dbReference>
<gene>
    <name evidence="15" type="ORF">PHYBLDRAFT_31841</name>
</gene>
<evidence type="ECO:0000256" key="3">
    <source>
        <dbReference type="ARBA" id="ARBA00022705"/>
    </source>
</evidence>
<protein>
    <recommendedName>
        <fullName evidence="9">Replication protein A subunit</fullName>
    </recommendedName>
</protein>
<dbReference type="Proteomes" id="UP000077315">
    <property type="component" value="Unassembled WGS sequence"/>
</dbReference>
<evidence type="ECO:0000256" key="4">
    <source>
        <dbReference type="ARBA" id="ARBA00022723"/>
    </source>
</evidence>
<keyword evidence="4 9" id="KW-0479">Metal-binding</keyword>
<dbReference type="InParanoid" id="A0A167L178"/>
<dbReference type="GO" id="GO:0007004">
    <property type="term" value="P:telomere maintenance via telomerase"/>
    <property type="evidence" value="ECO:0007669"/>
    <property type="project" value="UniProtKB-ARBA"/>
</dbReference>
<dbReference type="Gene3D" id="2.40.50.140">
    <property type="entry name" value="Nucleic acid-binding proteins"/>
    <property type="match status" value="4"/>
</dbReference>
<dbReference type="Pfam" id="PF01336">
    <property type="entry name" value="tRNA_anti-codon"/>
    <property type="match status" value="1"/>
</dbReference>
<sequence length="601" mass="66463">MEQLTKNAIKNFFEDKGDLPENNLPVVQVINIKRIPTATGLRYRLVISDGNHFMQAMLSAAQGGLIESGQIDKNSIIKILKSNPNSLQGRRVLVLVNLEVVNTTVPDKIGQPVNVENAMNDTSATTSVNSASPSVQKPSYQPTAQAQPQSMGQSRGALNQSAVNNSINPSVTSIKSLNPYQTKWTIKARVSQKSDIKTWHNAKSDGKLFSVNLLDSSGEIKATAFNDQVDRLYNLLEEDKVYYISRARITIARKQFSTIDNEYELSLDNGTEIEVCSDEAAVPQANYNFVKIKEIDNFDKGAVIDVVGVVKDDNGLQEIVSKTTGKPTKKRELVVVDETQKQIRLTLWDRVAESFDSSGFPVITAKGCRVGDFNGRTLSLSSGGALKKNPNIPEANSLKEWYNSDGQTTTYTSFSSQNQAFDNGGQGSNKKVSLLQAKRDNLGGSERPEFFTTRATVVYIKPENVAYPACPACKKKTSNIGDGWRCEKCEKVFASPDWRYILTLRIADPTSQLFVNAFDDAGNVLVGKSANMAMDLKDNDNSSFMRMLGECLNKTYTLKIKARTETYNDAANVKYTIIDASPIDYVKEAHFLIEEIEKMNI</sequence>
<dbReference type="GO" id="GO:0006281">
    <property type="term" value="P:DNA repair"/>
    <property type="evidence" value="ECO:0007669"/>
    <property type="project" value="InterPro"/>
</dbReference>
<evidence type="ECO:0000256" key="8">
    <source>
        <dbReference type="ARBA" id="ARBA00023242"/>
    </source>
</evidence>
<dbReference type="PANTHER" id="PTHR47165:SF4">
    <property type="entry name" value="OS03G0429900 PROTEIN"/>
    <property type="match status" value="1"/>
</dbReference>
<keyword evidence="5 9" id="KW-0863">Zinc-finger</keyword>
<keyword evidence="7 9" id="KW-0238">DNA-binding</keyword>
<comment type="similarity">
    <text evidence="2 9">Belongs to the replication factor A protein 1 family.</text>
</comment>
<evidence type="ECO:0000256" key="9">
    <source>
        <dbReference type="RuleBase" id="RU364130"/>
    </source>
</evidence>
<evidence type="ECO:0000259" key="12">
    <source>
        <dbReference type="Pfam" id="PF04057"/>
    </source>
</evidence>
<dbReference type="GeneID" id="29000891"/>
<evidence type="ECO:0000313" key="15">
    <source>
        <dbReference type="EMBL" id="OAD69357.1"/>
    </source>
</evidence>
<organism evidence="15 16">
    <name type="scientific">Phycomyces blakesleeanus (strain ATCC 8743b / DSM 1359 / FGSC 10004 / NBRC 33097 / NRRL 1555)</name>
    <dbReference type="NCBI Taxonomy" id="763407"/>
    <lineage>
        <taxon>Eukaryota</taxon>
        <taxon>Fungi</taxon>
        <taxon>Fungi incertae sedis</taxon>
        <taxon>Mucoromycota</taxon>
        <taxon>Mucoromycotina</taxon>
        <taxon>Mucoromycetes</taxon>
        <taxon>Mucorales</taxon>
        <taxon>Phycomycetaceae</taxon>
        <taxon>Phycomyces</taxon>
    </lineage>
</organism>
<evidence type="ECO:0000259" key="11">
    <source>
        <dbReference type="Pfam" id="PF01336"/>
    </source>
</evidence>
<dbReference type="AlphaFoldDB" id="A0A167L178"/>
<dbReference type="Pfam" id="PF04057">
    <property type="entry name" value="Rep-A_N"/>
    <property type="match status" value="1"/>
</dbReference>
<keyword evidence="6 9" id="KW-0862">Zinc</keyword>
<dbReference type="CDD" id="cd04474">
    <property type="entry name" value="RPA1_DBD_A"/>
    <property type="match status" value="1"/>
</dbReference>
<feature type="region of interest" description="Disordered" evidence="10">
    <location>
        <begin position="122"/>
        <end position="157"/>
    </location>
</feature>
<comment type="subunit">
    <text evidence="9">Component of the heterotrimeric canonical replication protein A complex (RPA).</text>
</comment>
<dbReference type="EMBL" id="KV440992">
    <property type="protein sequence ID" value="OAD69357.1"/>
    <property type="molecule type" value="Genomic_DNA"/>
</dbReference>
<dbReference type="NCBIfam" id="TIGR00617">
    <property type="entry name" value="rpa1"/>
    <property type="match status" value="1"/>
</dbReference>
<evidence type="ECO:0000259" key="14">
    <source>
        <dbReference type="Pfam" id="PF16900"/>
    </source>
</evidence>
<keyword evidence="8 9" id="KW-0539">Nucleus</keyword>
<feature type="domain" description="Replication factor-A protein 1 N-terminal" evidence="12">
    <location>
        <begin position="4"/>
        <end position="102"/>
    </location>
</feature>
<dbReference type="InterPro" id="IPR031657">
    <property type="entry name" value="REPA_OB_2"/>
</dbReference>
<dbReference type="InterPro" id="IPR047192">
    <property type="entry name" value="Euk_RPA1_DBD_C"/>
</dbReference>
<dbReference type="FunFam" id="2.40.50.140:FF:000117">
    <property type="entry name" value="Replication protein A subunit"/>
    <property type="match status" value="1"/>
</dbReference>